<keyword evidence="2" id="KW-1185">Reference proteome</keyword>
<dbReference type="Proteomes" id="UP001157502">
    <property type="component" value="Chromosome 6"/>
</dbReference>
<protein>
    <submittedName>
        <fullName evidence="1">Uncharacterized protein</fullName>
    </submittedName>
</protein>
<sequence length="855" mass="96660">MSRKREVQIQFEISSEEQWQEALSAPGLLVIDVYQRWCGPCKAVQSIFRKCRIDYGEDLLRFASGEADLLFELSSLKGKCQPVFLFYSAGKLLSIVRGLNGPLLQKTILKLVDEEKKKQELGPKFVTQVQELVFDDNRQEGINLPSSQNGKMEIDDDGTYRVIIIKPDAVAEGQVEGIRKKALDAGYSIVAEEERVLDKPLIHAIYKEKAEQAEFVKSMSSGPVHMLILTTGDQMGEGQSPLAAIEDSKPPELIQPKKRSYNVQEVDLGLSDCSIEMASRQLAYYFPTLNLSSETRAGSNLGIQKTVALIRPSLLRARKDEILKTIHDSGFQIVMQKELTLTEDQAKEFYKDHEGTDYFPCFINHMTSGPLLALALTRTDAILHWRRLLGPTVVDEAKEISPESLRAQFAIDNVGINQLHGSSTPDEAQRDLNQFFPTEHTLAVIKPDYTQELKDSIMNKMKEAGFSISQVTEKKLTRNIAEEFYKHHIGKDFYNHLVDYMSRGPSIMMILSKENAIAEWREIMGPTDPEQAKQGNPNSLRAQFAKSILENAVHGSSNVQHAIDNIKALKRNEKPIIGVLAQEVSTPKTQNVSYIAASYVKFLEAAGARVVPVMINQTLEEYKKIFNSINGILYPGGGVSIITSGYANAARIFYKLAIEASLRGDYFPVWGTCLGFQELTYLTTGKWLLSRTNTQGVALPLVFANGSRESKLFKDFPADVLNSLASEPITENSHKWSLTLKSYNRNADLMKFYKVLTTNSDGKTEFVSTMEAYDFPIYGTQWHPEKNAYEWRRPYIPHSPFAVKTTFYMADFFVKEARKNFHKFEDEEAARRSLIYNYNSVYAGRKSAFEQLYYF</sequence>
<reference evidence="1" key="1">
    <citation type="submission" date="2021-05" db="EMBL/GenBank/DDBJ databases">
        <authorList>
            <person name="Pan Q."/>
            <person name="Jouanno E."/>
            <person name="Zahm M."/>
            <person name="Klopp C."/>
            <person name="Cabau C."/>
            <person name="Louis A."/>
            <person name="Berthelot C."/>
            <person name="Parey E."/>
            <person name="Roest Crollius H."/>
            <person name="Montfort J."/>
            <person name="Robinson-Rechavi M."/>
            <person name="Bouchez O."/>
            <person name="Lampietro C."/>
            <person name="Lopez Roques C."/>
            <person name="Donnadieu C."/>
            <person name="Postlethwait J."/>
            <person name="Bobe J."/>
            <person name="Dillon D."/>
            <person name="Chandos A."/>
            <person name="von Hippel F."/>
            <person name="Guiguen Y."/>
        </authorList>
    </citation>
    <scope>NUCLEOTIDE SEQUENCE</scope>
    <source>
        <strain evidence="1">YG-Jan2019</strain>
    </source>
</reference>
<evidence type="ECO:0000313" key="1">
    <source>
        <dbReference type="EMBL" id="KAJ8010674.1"/>
    </source>
</evidence>
<accession>A0ACC2H3W0</accession>
<dbReference type="EMBL" id="CM055733">
    <property type="protein sequence ID" value="KAJ8010674.1"/>
    <property type="molecule type" value="Genomic_DNA"/>
</dbReference>
<proteinExistence type="predicted"/>
<organism evidence="1 2">
    <name type="scientific">Dallia pectoralis</name>
    <name type="common">Alaska blackfish</name>
    <dbReference type="NCBI Taxonomy" id="75939"/>
    <lineage>
        <taxon>Eukaryota</taxon>
        <taxon>Metazoa</taxon>
        <taxon>Chordata</taxon>
        <taxon>Craniata</taxon>
        <taxon>Vertebrata</taxon>
        <taxon>Euteleostomi</taxon>
        <taxon>Actinopterygii</taxon>
        <taxon>Neopterygii</taxon>
        <taxon>Teleostei</taxon>
        <taxon>Protacanthopterygii</taxon>
        <taxon>Esociformes</taxon>
        <taxon>Umbridae</taxon>
        <taxon>Dallia</taxon>
    </lineage>
</organism>
<evidence type="ECO:0000313" key="2">
    <source>
        <dbReference type="Proteomes" id="UP001157502"/>
    </source>
</evidence>
<name>A0ACC2H3W0_DALPE</name>
<comment type="caution">
    <text evidence="1">The sequence shown here is derived from an EMBL/GenBank/DDBJ whole genome shotgun (WGS) entry which is preliminary data.</text>
</comment>
<gene>
    <name evidence="1" type="ORF">DPEC_G00077580</name>
</gene>